<gene>
    <name evidence="2" type="ORF">Van01_52750</name>
</gene>
<evidence type="ECO:0000313" key="3">
    <source>
        <dbReference type="Proteomes" id="UP000647017"/>
    </source>
</evidence>
<dbReference type="EMBL" id="BOOZ01000043">
    <property type="protein sequence ID" value="GIJ12061.1"/>
    <property type="molecule type" value="Genomic_DNA"/>
</dbReference>
<accession>A0ABQ4I2E6</accession>
<keyword evidence="3" id="KW-1185">Reference proteome</keyword>
<evidence type="ECO:0000313" key="2">
    <source>
        <dbReference type="EMBL" id="GIJ12061.1"/>
    </source>
</evidence>
<name>A0ABQ4I2E6_9ACTN</name>
<dbReference type="InterPro" id="IPR012924">
    <property type="entry name" value="TfuA_core"/>
</dbReference>
<proteinExistence type="predicted"/>
<comment type="caution">
    <text evidence="2">The sequence shown here is derived from an EMBL/GenBank/DDBJ whole genome shotgun (WGS) entry which is preliminary data.</text>
</comment>
<dbReference type="RefSeq" id="WP_204013035.1">
    <property type="nucleotide sequence ID" value="NZ_BOOZ01000043.1"/>
</dbReference>
<feature type="domain" description="TfuA-like core" evidence="1">
    <location>
        <begin position="47"/>
        <end position="165"/>
    </location>
</feature>
<dbReference type="Pfam" id="PF07812">
    <property type="entry name" value="TfuA"/>
    <property type="match status" value="1"/>
</dbReference>
<protein>
    <recommendedName>
        <fullName evidence="1">TfuA-like core domain-containing protein</fullName>
    </recommendedName>
</protein>
<organism evidence="2 3">
    <name type="scientific">Micromonospora andamanensis</name>
    <dbReference type="NCBI Taxonomy" id="1287068"/>
    <lineage>
        <taxon>Bacteria</taxon>
        <taxon>Bacillati</taxon>
        <taxon>Actinomycetota</taxon>
        <taxon>Actinomycetes</taxon>
        <taxon>Micromonosporales</taxon>
        <taxon>Micromonosporaceae</taxon>
        <taxon>Micromonospora</taxon>
    </lineage>
</organism>
<sequence length="457" mass="50174">MRYLFIGPSLPDVRDHLDGTVQVLPPIAAGDLFRVPLTADDVVGIVDGYFHHTAAVRHKEIFAALAEGVRVMGASSMGALRAAEMYPYGMEGIGEVYADYRSGRLVGDDEVALLHGPAEAGYPAFSQPLVNLRATIAAAVRDGIIEQVHADDLADALAAMPYARRHYRTLVELAEALDLPAGQAQKIGRYCQTNTVDVKRLDALRLLERLAADDPPVDPPRPALHRTSFTANLELASRGESPDGTLPMLRAVSLVNICQLFAHDYPEFHRDLVYRFIAQECALGCAVHRAELSPAQIAVEHGRHRGYYSDRPDQGDFTFLARWTTEAERATRSTEELLAIFVPRAFRVKPGIAHKTGAITVLRDTTAWTRAVRIARATSQIEARLRIANRDSATLAPERVAGWFARHWKVDPDDVEIAALDRGFESMNAFLGVAKSYYLLTKVSPALVDFTVGNGGE</sequence>
<reference evidence="2 3" key="1">
    <citation type="submission" date="2021-01" db="EMBL/GenBank/DDBJ databases">
        <title>Whole genome shotgun sequence of Verrucosispora andamanensis NBRC 109075.</title>
        <authorList>
            <person name="Komaki H."/>
            <person name="Tamura T."/>
        </authorList>
    </citation>
    <scope>NUCLEOTIDE SEQUENCE [LARGE SCALE GENOMIC DNA]</scope>
    <source>
        <strain evidence="2 3">NBRC 109075</strain>
    </source>
</reference>
<evidence type="ECO:0000259" key="1">
    <source>
        <dbReference type="Pfam" id="PF07812"/>
    </source>
</evidence>
<dbReference type="Proteomes" id="UP000647017">
    <property type="component" value="Unassembled WGS sequence"/>
</dbReference>